<dbReference type="NCBIfam" id="TIGR03971">
    <property type="entry name" value="SDR_subfam_1"/>
    <property type="match status" value="1"/>
</dbReference>
<evidence type="ECO:0000256" key="2">
    <source>
        <dbReference type="ARBA" id="ARBA00023002"/>
    </source>
</evidence>
<keyword evidence="6" id="KW-1185">Reference proteome</keyword>
<reference evidence="5 6" key="1">
    <citation type="submission" date="2019-09" db="EMBL/GenBank/DDBJ databases">
        <title>Draft genome sequence of the thermophilic Saccharopolyspora hirsuta VKM Ac-666T.</title>
        <authorList>
            <person name="Lobastova T.G."/>
            <person name="Fokina V."/>
            <person name="Bragin E.Y."/>
            <person name="Shtratnikova V.Y."/>
            <person name="Starodumova I.P."/>
            <person name="Tarlachkov S.V."/>
            <person name="Donova M.V."/>
        </authorList>
    </citation>
    <scope>NUCLEOTIDE SEQUENCE [LARGE SCALE GENOMIC DNA]</scope>
    <source>
        <strain evidence="5 6">VKM Ac-666</strain>
    </source>
</reference>
<evidence type="ECO:0000313" key="6">
    <source>
        <dbReference type="Proteomes" id="UP000323946"/>
    </source>
</evidence>
<dbReference type="GO" id="GO:0016491">
    <property type="term" value="F:oxidoreductase activity"/>
    <property type="evidence" value="ECO:0007669"/>
    <property type="project" value="UniProtKB-KW"/>
</dbReference>
<dbReference type="InterPro" id="IPR020904">
    <property type="entry name" value="Sc_DH/Rdtase_CS"/>
</dbReference>
<dbReference type="InterPro" id="IPR002347">
    <property type="entry name" value="SDR_fam"/>
</dbReference>
<evidence type="ECO:0000256" key="4">
    <source>
        <dbReference type="RuleBase" id="RU000363"/>
    </source>
</evidence>
<dbReference type="Proteomes" id="UP000323946">
    <property type="component" value="Unassembled WGS sequence"/>
</dbReference>
<gene>
    <name evidence="5" type="ORF">F1721_00090</name>
</gene>
<dbReference type="InterPro" id="IPR036291">
    <property type="entry name" value="NAD(P)-bd_dom_sf"/>
</dbReference>
<keyword evidence="3" id="KW-0520">NAD</keyword>
<sequence>MGQLDGKVAVITGGGRGQGRAHAVRLAEEGADVVVCDITEQVGSVPFPTGRPGDLDETVAAVERTGRRCIALEADVRSTADMTRLAETAMGEFGRIDILLANAGILSLSENTWELTDEAWDDMIDINLTGVFKSCRAVIPHIRAGGRGGSVVLTSSIAGLKGVAGCTHYAAAKHGIVGLMRTLARELAPESIRVNTIHPTGVDSPMSNNEYFPQWLEEHEELGDAMRHNLMPVDAMPVRDVSDVVLFLVSDAGKWITGSTQQIDAGFLLK</sequence>
<dbReference type="InterPro" id="IPR023985">
    <property type="entry name" value="SDR_subfam_1"/>
</dbReference>
<comment type="similarity">
    <text evidence="1 4">Belongs to the short-chain dehydrogenases/reductases (SDR) family.</text>
</comment>
<dbReference type="Gene3D" id="3.40.50.720">
    <property type="entry name" value="NAD(P)-binding Rossmann-like Domain"/>
    <property type="match status" value="1"/>
</dbReference>
<dbReference type="Pfam" id="PF00106">
    <property type="entry name" value="adh_short"/>
    <property type="match status" value="1"/>
</dbReference>
<dbReference type="NCBIfam" id="NF009467">
    <property type="entry name" value="PRK12826.1-3"/>
    <property type="match status" value="1"/>
</dbReference>
<accession>A0A5M7CE13</accession>
<organism evidence="5 6">
    <name type="scientific">Saccharopolyspora hirsuta</name>
    <dbReference type="NCBI Taxonomy" id="1837"/>
    <lineage>
        <taxon>Bacteria</taxon>
        <taxon>Bacillati</taxon>
        <taxon>Actinomycetota</taxon>
        <taxon>Actinomycetes</taxon>
        <taxon>Pseudonocardiales</taxon>
        <taxon>Pseudonocardiaceae</taxon>
        <taxon>Saccharopolyspora</taxon>
    </lineage>
</organism>
<dbReference type="RefSeq" id="WP_150064426.1">
    <property type="nucleotide sequence ID" value="NZ_JBEPDJ010000001.1"/>
</dbReference>
<dbReference type="PRINTS" id="PR00081">
    <property type="entry name" value="GDHRDH"/>
</dbReference>
<comment type="caution">
    <text evidence="5">The sequence shown here is derived from an EMBL/GenBank/DDBJ whole genome shotgun (WGS) entry which is preliminary data.</text>
</comment>
<dbReference type="SUPFAM" id="SSF51735">
    <property type="entry name" value="NAD(P)-binding Rossmann-fold domains"/>
    <property type="match status" value="1"/>
</dbReference>
<protein>
    <submittedName>
        <fullName evidence="5">Mycofactocin-coupled SDR family oxidoreductase</fullName>
    </submittedName>
</protein>
<dbReference type="SMR" id="A0A5M7CE13"/>
<evidence type="ECO:0000313" key="5">
    <source>
        <dbReference type="EMBL" id="KAA5837921.1"/>
    </source>
</evidence>
<keyword evidence="2" id="KW-0560">Oxidoreductase</keyword>
<dbReference type="PRINTS" id="PR00080">
    <property type="entry name" value="SDRFAMILY"/>
</dbReference>
<dbReference type="PANTHER" id="PTHR24321">
    <property type="entry name" value="DEHYDROGENASES, SHORT CHAIN"/>
    <property type="match status" value="1"/>
</dbReference>
<evidence type="ECO:0000256" key="1">
    <source>
        <dbReference type="ARBA" id="ARBA00006484"/>
    </source>
</evidence>
<dbReference type="OrthoDB" id="3206777at2"/>
<dbReference type="PANTHER" id="PTHR24321:SF8">
    <property type="entry name" value="ESTRADIOL 17-BETA-DEHYDROGENASE 8-RELATED"/>
    <property type="match status" value="1"/>
</dbReference>
<name>A0A5M7CE13_SACHI</name>
<dbReference type="FunFam" id="3.40.50.720:FF:000084">
    <property type="entry name" value="Short-chain dehydrogenase reductase"/>
    <property type="match status" value="1"/>
</dbReference>
<evidence type="ECO:0000256" key="3">
    <source>
        <dbReference type="ARBA" id="ARBA00023027"/>
    </source>
</evidence>
<dbReference type="AlphaFoldDB" id="A0A5M7CE13"/>
<proteinExistence type="inferred from homology"/>
<dbReference type="PROSITE" id="PS00061">
    <property type="entry name" value="ADH_SHORT"/>
    <property type="match status" value="1"/>
</dbReference>
<dbReference type="CDD" id="cd05233">
    <property type="entry name" value="SDR_c"/>
    <property type="match status" value="1"/>
</dbReference>
<dbReference type="EMBL" id="VWPH01000001">
    <property type="protein sequence ID" value="KAA5837921.1"/>
    <property type="molecule type" value="Genomic_DNA"/>
</dbReference>